<dbReference type="SUPFAM" id="SSF54736">
    <property type="entry name" value="ClpS-like"/>
    <property type="match status" value="1"/>
</dbReference>
<name>A0A931LUI5_FIMGI</name>
<evidence type="ECO:0000313" key="2">
    <source>
        <dbReference type="EMBL" id="MBI1757579.1"/>
    </source>
</evidence>
<keyword evidence="2" id="KW-0378">Hydrolase</keyword>
<evidence type="ECO:0000259" key="1">
    <source>
        <dbReference type="Pfam" id="PF02617"/>
    </source>
</evidence>
<dbReference type="Gene3D" id="3.30.1390.10">
    <property type="match status" value="1"/>
</dbReference>
<dbReference type="Pfam" id="PF02617">
    <property type="entry name" value="ClpS"/>
    <property type="match status" value="1"/>
</dbReference>
<dbReference type="Proteomes" id="UP000727962">
    <property type="component" value="Unassembled WGS sequence"/>
</dbReference>
<dbReference type="EMBL" id="JACOSL010000066">
    <property type="protein sequence ID" value="MBI1757579.1"/>
    <property type="molecule type" value="Genomic_DNA"/>
</dbReference>
<keyword evidence="2" id="KW-0645">Protease</keyword>
<proteinExistence type="predicted"/>
<gene>
    <name evidence="2" type="ORF">HYR64_10795</name>
</gene>
<evidence type="ECO:0000313" key="3">
    <source>
        <dbReference type="Proteomes" id="UP000727962"/>
    </source>
</evidence>
<dbReference type="InterPro" id="IPR003769">
    <property type="entry name" value="ClpS_core"/>
</dbReference>
<reference evidence="2" key="1">
    <citation type="submission" date="2020-07" db="EMBL/GenBank/DDBJ databases">
        <title>Huge and variable diversity of episymbiotic CPR bacteria and DPANN archaea in groundwater ecosystems.</title>
        <authorList>
            <person name="He C.Y."/>
            <person name="Keren R."/>
            <person name="Whittaker M."/>
            <person name="Farag I.F."/>
            <person name="Doudna J."/>
            <person name="Cate J.H.D."/>
            <person name="Banfield J.F."/>
        </authorList>
    </citation>
    <scope>NUCLEOTIDE SEQUENCE</scope>
    <source>
        <strain evidence="2">NC_groundwater_17_Pr7_B-0.1um_64_12</strain>
    </source>
</reference>
<dbReference type="GO" id="GO:0006508">
    <property type="term" value="P:proteolysis"/>
    <property type="evidence" value="ECO:0007669"/>
    <property type="project" value="UniProtKB-KW"/>
</dbReference>
<dbReference type="AlphaFoldDB" id="A0A931LUI5"/>
<feature type="domain" description="Adaptor protein ClpS core" evidence="1">
    <location>
        <begin position="29"/>
        <end position="83"/>
    </location>
</feature>
<dbReference type="InterPro" id="IPR014719">
    <property type="entry name" value="Ribosomal_bL12_C/ClpS-like"/>
</dbReference>
<sequence>MGKLSPTAQRPAILDRPAPDVLESGELGWIVTVYNNDTNTYQEVILILMLATHCEAEEAYIEAWEIDHYGSCVVHRASEEECGCVAEVISTIGIHVEATKS</sequence>
<dbReference type="GO" id="GO:0030163">
    <property type="term" value="P:protein catabolic process"/>
    <property type="evidence" value="ECO:0007669"/>
    <property type="project" value="InterPro"/>
</dbReference>
<organism evidence="2 3">
    <name type="scientific">Fimbriimonas ginsengisoli</name>
    <dbReference type="NCBI Taxonomy" id="1005039"/>
    <lineage>
        <taxon>Bacteria</taxon>
        <taxon>Bacillati</taxon>
        <taxon>Armatimonadota</taxon>
        <taxon>Fimbriimonadia</taxon>
        <taxon>Fimbriimonadales</taxon>
        <taxon>Fimbriimonadaceae</taxon>
        <taxon>Fimbriimonas</taxon>
    </lineage>
</organism>
<accession>A0A931LUI5</accession>
<comment type="caution">
    <text evidence="2">The sequence shown here is derived from an EMBL/GenBank/DDBJ whole genome shotgun (WGS) entry which is preliminary data.</text>
</comment>
<dbReference type="GO" id="GO:0008233">
    <property type="term" value="F:peptidase activity"/>
    <property type="evidence" value="ECO:0007669"/>
    <property type="project" value="UniProtKB-KW"/>
</dbReference>
<protein>
    <submittedName>
        <fullName evidence="2">ATP-dependent Clp protease adaptor ClpS</fullName>
    </submittedName>
</protein>